<reference evidence="2" key="1">
    <citation type="submission" date="2019-04" db="EMBL/GenBank/DDBJ databases">
        <title>Whole genome sequencing of cave bacteria.</title>
        <authorList>
            <person name="Gan H.M."/>
            <person name="Barton H."/>
            <person name="Savka M.A."/>
        </authorList>
    </citation>
    <scope>NUCLEOTIDE SEQUENCE [LARGE SCALE GENOMIC DNA]</scope>
    <source>
        <strain evidence="2">LC387</strain>
    </source>
</reference>
<evidence type="ECO:0000313" key="3">
    <source>
        <dbReference type="Proteomes" id="UP000034832"/>
    </source>
</evidence>
<dbReference type="InterPro" id="IPR050177">
    <property type="entry name" value="Lipid_A_modif_metabolic_enz"/>
</dbReference>
<dbReference type="CDD" id="cd05240">
    <property type="entry name" value="UDP_G4E_3_SDR_e"/>
    <property type="match status" value="1"/>
</dbReference>
<dbReference type="Pfam" id="PF01370">
    <property type="entry name" value="Epimerase"/>
    <property type="match status" value="1"/>
</dbReference>
<name>A0A4U6BN69_9BRAD</name>
<dbReference type="STRING" id="211460.YH63_16200"/>
<accession>A0A4U6BN69</accession>
<keyword evidence="3" id="KW-1185">Reference proteome</keyword>
<comment type="caution">
    <text evidence="2">The sequence shown here is derived from an EMBL/GenBank/DDBJ whole genome shotgun (WGS) entry which is preliminary data.</text>
</comment>
<dbReference type="Proteomes" id="UP000034832">
    <property type="component" value="Unassembled WGS sequence"/>
</dbReference>
<dbReference type="InterPro" id="IPR001509">
    <property type="entry name" value="Epimerase_deHydtase"/>
</dbReference>
<dbReference type="PANTHER" id="PTHR43245">
    <property type="entry name" value="BIFUNCTIONAL POLYMYXIN RESISTANCE PROTEIN ARNA"/>
    <property type="match status" value="1"/>
</dbReference>
<dbReference type="AlphaFoldDB" id="A0A4U6BN69"/>
<feature type="domain" description="NAD-dependent epimerase/dehydratase" evidence="1">
    <location>
        <begin position="15"/>
        <end position="240"/>
    </location>
</feature>
<gene>
    <name evidence="2" type="ORF">YH63_002690</name>
</gene>
<dbReference type="SUPFAM" id="SSF51735">
    <property type="entry name" value="NAD(P)-binding Rossmann-fold domains"/>
    <property type="match status" value="1"/>
</dbReference>
<evidence type="ECO:0000313" key="2">
    <source>
        <dbReference type="EMBL" id="TKT70408.1"/>
    </source>
</evidence>
<proteinExistence type="predicted"/>
<dbReference type="OrthoDB" id="9801056at2"/>
<protein>
    <submittedName>
        <fullName evidence="2">SDR family oxidoreductase</fullName>
    </submittedName>
</protein>
<dbReference type="EMBL" id="LBIA02000001">
    <property type="protein sequence ID" value="TKT70408.1"/>
    <property type="molecule type" value="Genomic_DNA"/>
</dbReference>
<evidence type="ECO:0000259" key="1">
    <source>
        <dbReference type="Pfam" id="PF01370"/>
    </source>
</evidence>
<sequence length="328" mass="36261">MSEAHAGQYAMHGGVLVTGSAGFIGKSLIAELARANTNSEIIALDMREVVAHERLPNVTYLTGDVRDPALRDLFQVRRPQTVVHLASVVAVGGDPQRDWEIDVLGTKNVLQCCVDAGVEHLIVTSSGAAYGYYADNPVPLREDDPLRGNADFPYARNKREVEEMLVEWHDLHPHLEHTVFRPCTVLGPTTNNQITAMFERPVVLGLSGTSTPFSLIADSDVIDALVQAVRHPKPGTYNLAGDGVLSLREIAALNRKLYVAIPPGPLKFLLWLLQSLRITKLGPGAVKFVQYRPVLANDKLKSEFGFTPRYNARETFERYRDGRAERET</sequence>
<dbReference type="RefSeq" id="WP_046828935.1">
    <property type="nucleotide sequence ID" value="NZ_LBIA02000001.1"/>
</dbReference>
<organism evidence="2 3">
    <name type="scientific">Afipia massiliensis</name>
    <dbReference type="NCBI Taxonomy" id="211460"/>
    <lineage>
        <taxon>Bacteria</taxon>
        <taxon>Pseudomonadati</taxon>
        <taxon>Pseudomonadota</taxon>
        <taxon>Alphaproteobacteria</taxon>
        <taxon>Hyphomicrobiales</taxon>
        <taxon>Nitrobacteraceae</taxon>
        <taxon>Afipia</taxon>
    </lineage>
</organism>
<dbReference type="Gene3D" id="3.40.50.720">
    <property type="entry name" value="NAD(P)-binding Rossmann-like Domain"/>
    <property type="match status" value="1"/>
</dbReference>
<dbReference type="InterPro" id="IPR036291">
    <property type="entry name" value="NAD(P)-bd_dom_sf"/>
</dbReference>